<evidence type="ECO:0000313" key="1">
    <source>
        <dbReference type="EMBL" id="CAD5119725.1"/>
    </source>
</evidence>
<dbReference type="EMBL" id="CAJFCJ010000011">
    <property type="protein sequence ID" value="CAD5119725.1"/>
    <property type="molecule type" value="Genomic_DNA"/>
</dbReference>
<evidence type="ECO:0000313" key="2">
    <source>
        <dbReference type="Proteomes" id="UP000549394"/>
    </source>
</evidence>
<protein>
    <submittedName>
        <fullName evidence="1">DgyrCDS8320</fullName>
    </submittedName>
</protein>
<name>A0A7I8VVC9_9ANNE</name>
<reference evidence="1 2" key="1">
    <citation type="submission" date="2020-08" db="EMBL/GenBank/DDBJ databases">
        <authorList>
            <person name="Hejnol A."/>
        </authorList>
    </citation>
    <scope>NUCLEOTIDE SEQUENCE [LARGE SCALE GENOMIC DNA]</scope>
</reference>
<gene>
    <name evidence="1" type="ORF">DGYR_LOCUS7919</name>
</gene>
<organism evidence="1 2">
    <name type="scientific">Dimorphilus gyrociliatus</name>
    <dbReference type="NCBI Taxonomy" id="2664684"/>
    <lineage>
        <taxon>Eukaryota</taxon>
        <taxon>Metazoa</taxon>
        <taxon>Spiralia</taxon>
        <taxon>Lophotrochozoa</taxon>
        <taxon>Annelida</taxon>
        <taxon>Polychaeta</taxon>
        <taxon>Polychaeta incertae sedis</taxon>
        <taxon>Dinophilidae</taxon>
        <taxon>Dimorphilus</taxon>
    </lineage>
</organism>
<keyword evidence="2" id="KW-1185">Reference proteome</keyword>
<proteinExistence type="predicted"/>
<sequence>MIFREKYLSDSENEDYWDFKYHENHDYIDDNTGDFACYMEGLYTHEFIENGRIREEFEILEIEEKRLRTNLQYDSSSEEDEDYCLFNERDLFKTVFTWKYYQFEEFISKSFLSKLKPSDLEVLLACLLESNWTEKEKAIKLLVKRIHELSKDNQLVHLIRNFVQKCFKKGEIQIVQKLKESKLIEFFYPEPTNAVQLLSRVHKFPHPIHDFLIEMFNVWEYDKPLDRNMSPIMSSKFPWNRLHILENALNLTYNLAWAVDNAISMLDIDLLAYLINQHSREQVESCINYLDIVKICSRDGFLNELSDEFASFCISIMSKKFSFPFLNIQFVELDYPQIIPVVALKIAVEVGLNEQFTKVLIEQSCKKLKRWNIYQNCPNVLDDSAKCLAIALTYGVVTDLDVFNQADMNFCLELFANSDETFIFQSPIDESIVSFTCKCLAIAFGYGFQFNPFTLDRFIKLYSNNSRLIKLIQTSIQPSFIKPYLYCKQYKHLDILLGKTNRMENLSSLCVTCIRYFVKSPLHLVVKKLIGNGYIPTPIGDILLQKALLIKLAGGPFRIETRGSGTVTIDGIYRLFSKRDY</sequence>
<accession>A0A7I8VVC9</accession>
<comment type="caution">
    <text evidence="1">The sequence shown here is derived from an EMBL/GenBank/DDBJ whole genome shotgun (WGS) entry which is preliminary data.</text>
</comment>
<dbReference type="Proteomes" id="UP000549394">
    <property type="component" value="Unassembled WGS sequence"/>
</dbReference>
<dbReference type="AlphaFoldDB" id="A0A7I8VVC9"/>